<evidence type="ECO:0000259" key="1">
    <source>
        <dbReference type="PROSITE" id="PS51742"/>
    </source>
</evidence>
<evidence type="ECO:0000313" key="3">
    <source>
        <dbReference type="EMBL" id="MCG2671660.1"/>
    </source>
</evidence>
<dbReference type="InterPro" id="IPR025707">
    <property type="entry name" value="DNA_bp_PD1"/>
</dbReference>
<protein>
    <submittedName>
        <fullName evidence="2">DNA-binding protein</fullName>
    </submittedName>
</protein>
<accession>A0A9X1RGD3</accession>
<comment type="caution">
    <text evidence="2">The sequence shown here is derived from an EMBL/GenBank/DDBJ whole genome shotgun (WGS) entry which is preliminary data.</text>
</comment>
<evidence type="ECO:0000313" key="5">
    <source>
        <dbReference type="Proteomes" id="UP001139054"/>
    </source>
</evidence>
<dbReference type="PROSITE" id="PS51742">
    <property type="entry name" value="PPC"/>
    <property type="match status" value="1"/>
</dbReference>
<organism evidence="2 5">
    <name type="scientific">Bradyrhizobium zhengyangense</name>
    <dbReference type="NCBI Taxonomy" id="2911009"/>
    <lineage>
        <taxon>Bacteria</taxon>
        <taxon>Pseudomonadati</taxon>
        <taxon>Pseudomonadota</taxon>
        <taxon>Alphaproteobacteria</taxon>
        <taxon>Hyphomicrobiales</taxon>
        <taxon>Nitrobacteraceae</taxon>
        <taxon>Bradyrhizobium</taxon>
    </lineage>
</organism>
<keyword evidence="4" id="KW-1185">Reference proteome</keyword>
<proteinExistence type="predicted"/>
<dbReference type="InterPro" id="IPR005175">
    <property type="entry name" value="PPC_dom"/>
</dbReference>
<dbReference type="RefSeq" id="WP_128962256.1">
    <property type="nucleotide sequence ID" value="NZ_JAKLTY010000023.1"/>
</dbReference>
<dbReference type="Gene3D" id="3.30.1330.80">
    <property type="entry name" value="Hypothetical protein, similar to alpha- acetolactate decarboxylase, domain 2"/>
    <property type="match status" value="1"/>
</dbReference>
<dbReference type="AlphaFoldDB" id="A0A9X1RGD3"/>
<reference evidence="2" key="1">
    <citation type="submission" date="2022-01" db="EMBL/GenBank/DDBJ databases">
        <title>Genome sequnece data of strain Bradyrhizobium sp. nov.</title>
        <authorList>
            <person name="Zhang J."/>
        </authorList>
    </citation>
    <scope>NUCLEOTIDE SEQUENCE</scope>
    <source>
        <strain evidence="3">WYCCWR 12774</strain>
        <strain evidence="2">WYCCWR 13023</strain>
    </source>
</reference>
<evidence type="ECO:0000313" key="4">
    <source>
        <dbReference type="Proteomes" id="UP001139012"/>
    </source>
</evidence>
<keyword evidence="2" id="KW-0238">DNA-binding</keyword>
<gene>
    <name evidence="3" type="ORF">L6637_32370</name>
    <name evidence="2" type="ORF">L6654_29465</name>
</gene>
<dbReference type="SUPFAM" id="SSF117856">
    <property type="entry name" value="AF0104/ALDC/Ptd012-like"/>
    <property type="match status" value="1"/>
</dbReference>
<dbReference type="PIRSF" id="PIRSF016702">
    <property type="entry name" value="DNA_bp_PD1"/>
    <property type="match status" value="1"/>
</dbReference>
<feature type="domain" description="PPC" evidence="1">
    <location>
        <begin position="9"/>
        <end position="146"/>
    </location>
</feature>
<evidence type="ECO:0000313" key="2">
    <source>
        <dbReference type="EMBL" id="MCG2630768.1"/>
    </source>
</evidence>
<dbReference type="PANTHER" id="PTHR34988:SF1">
    <property type="entry name" value="DNA-BINDING PROTEIN"/>
    <property type="match status" value="1"/>
</dbReference>
<sequence length="147" mass="16024">MQHKLLNDGHSQRTFAVVLDTGDDVLKSLQGFIEDQRIASAQFTAIGALSDVVIKYFDWDTKAYRDIEVREQIEVASLVGDVATAPSGKPALHAHIVVGKRDGTAMAGHLGTAHVRPTLEIILTESPAHLQKQMDPTTGLALIRMEQ</sequence>
<dbReference type="Proteomes" id="UP001139054">
    <property type="component" value="Unassembled WGS sequence"/>
</dbReference>
<dbReference type="EMBL" id="JAKLUA010000015">
    <property type="protein sequence ID" value="MCG2671660.1"/>
    <property type="molecule type" value="Genomic_DNA"/>
</dbReference>
<name>A0A9X1RGD3_9BRAD</name>
<dbReference type="Pfam" id="PF03479">
    <property type="entry name" value="PCC"/>
    <property type="match status" value="1"/>
</dbReference>
<dbReference type="Proteomes" id="UP001139012">
    <property type="component" value="Unassembled WGS sequence"/>
</dbReference>
<dbReference type="CDD" id="cd11378">
    <property type="entry name" value="DUF296"/>
    <property type="match status" value="1"/>
</dbReference>
<dbReference type="PANTHER" id="PTHR34988">
    <property type="entry name" value="PROTEIN, PUTATIVE-RELATED"/>
    <property type="match status" value="1"/>
</dbReference>
<dbReference type="EMBL" id="JAKLTY010000023">
    <property type="protein sequence ID" value="MCG2630768.1"/>
    <property type="molecule type" value="Genomic_DNA"/>
</dbReference>
<dbReference type="GO" id="GO:0003677">
    <property type="term" value="F:DNA binding"/>
    <property type="evidence" value="ECO:0007669"/>
    <property type="project" value="UniProtKB-KW"/>
</dbReference>